<sequence>MAPSPSSLLRRQRLARSLARPRLRRRLAPSSSLRDAEAADLDGNQSSDTEDHLHGLLSAIQRGDPGQTTRCFIAWTALLGDCSSPRHARAVQQARELPATTLSEMVRSLDPVANPGLDVAHGLNISSAMAQFTSACTLVDEFGVRNHHRRVLAGMKALHKARDGLVDATDCEVMMRCAGAGVNTRQVKRFWAAPARLGLQKQRSPKTWLEFIKGRFMTEPAYYQFDRARVAVLPRDMHRSGPGRMPGKMVQYLDSLRLSRSVLQFEPWNRQHWRLDRDWRRALRHTGRDYRGYGAHFRRAICYPTTIDEEFLCVSLVAFARSSNQKGIRDDILGFHYGITFEPIDEAPGIRPVGGRYLYPDSPIRPTFRLLDALVEAFGTMSDTILGLNVLLFVSRRYQIPIPSHTWSNMLNWTYVCSTKPIRQMRRFFEHGEMSASSMREISHVWHLMRSPLYDVEPSFDDWSCWTRALINSRAFASAVDAITNHLVPHFRDVDDEYRAAVLEELLANDCEPLTTAPDASHRRLRAQARKDHARTVIAHCLHQLFKTASRTAHHRSGPVMHCLIPDLIRDLSEFLPPDIVYRSSQGLIHLSRPDAPRRFRWVKAWRTALPARYSASYLPPDEREGGVPDGLWPELQDMRILGWHRVPAVRAENLGRAPPVRRGGRAGDGGRASAEWFGGLRRELML</sequence>
<evidence type="ECO:0000313" key="6">
    <source>
        <dbReference type="Proteomes" id="UP000226431"/>
    </source>
</evidence>
<dbReference type="InterPro" id="IPR024319">
    <property type="entry name" value="ATPase_expression_mit"/>
</dbReference>
<dbReference type="AlphaFoldDB" id="A0A2C5YW89"/>
<comment type="caution">
    <text evidence="5">The sequence shown here is derived from an EMBL/GenBank/DDBJ whole genome shotgun (WGS) entry which is preliminary data.</text>
</comment>
<gene>
    <name evidence="5" type="ORF">CDD80_5469</name>
</gene>
<protein>
    <submittedName>
        <fullName evidence="5">Uncharacterized protein</fullName>
    </submittedName>
</protein>
<reference evidence="5 6" key="1">
    <citation type="submission" date="2017-06" db="EMBL/GenBank/DDBJ databases">
        <title>Ant-infecting Ophiocordyceps genomes reveal a high diversity of potential behavioral manipulation genes and a possible major role for enterotoxins.</title>
        <authorList>
            <person name="De Bekker C."/>
            <person name="Evans H.C."/>
            <person name="Brachmann A."/>
            <person name="Hughes D.P."/>
        </authorList>
    </citation>
    <scope>NUCLEOTIDE SEQUENCE [LARGE SCALE GENOMIC DNA]</scope>
    <source>
        <strain evidence="5 6">Map16</strain>
    </source>
</reference>
<keyword evidence="3" id="KW-0496">Mitochondrion</keyword>
<evidence type="ECO:0000256" key="4">
    <source>
        <dbReference type="SAM" id="MobiDB-lite"/>
    </source>
</evidence>
<dbReference type="GO" id="GO:0005739">
    <property type="term" value="C:mitochondrion"/>
    <property type="evidence" value="ECO:0007669"/>
    <property type="project" value="UniProtKB-SubCell"/>
</dbReference>
<dbReference type="Pfam" id="PF12921">
    <property type="entry name" value="ATP13"/>
    <property type="match status" value="1"/>
</dbReference>
<proteinExistence type="predicted"/>
<dbReference type="STRING" id="2004952.A0A2C5YW89"/>
<comment type="subcellular location">
    <subcellularLocation>
        <location evidence="1">Mitochondrion</location>
    </subcellularLocation>
</comment>
<evidence type="ECO:0000256" key="1">
    <source>
        <dbReference type="ARBA" id="ARBA00004173"/>
    </source>
</evidence>
<feature type="region of interest" description="Disordered" evidence="4">
    <location>
        <begin position="20"/>
        <end position="50"/>
    </location>
</feature>
<keyword evidence="2" id="KW-0809">Transit peptide</keyword>
<name>A0A2C5YW89_9HYPO</name>
<keyword evidence="6" id="KW-1185">Reference proteome</keyword>
<dbReference type="OrthoDB" id="185373at2759"/>
<dbReference type="Proteomes" id="UP000226431">
    <property type="component" value="Unassembled WGS sequence"/>
</dbReference>
<evidence type="ECO:0000256" key="3">
    <source>
        <dbReference type="ARBA" id="ARBA00023128"/>
    </source>
</evidence>
<organism evidence="5 6">
    <name type="scientific">Ophiocordyceps camponoti-rufipedis</name>
    <dbReference type="NCBI Taxonomy" id="2004952"/>
    <lineage>
        <taxon>Eukaryota</taxon>
        <taxon>Fungi</taxon>
        <taxon>Dikarya</taxon>
        <taxon>Ascomycota</taxon>
        <taxon>Pezizomycotina</taxon>
        <taxon>Sordariomycetes</taxon>
        <taxon>Hypocreomycetidae</taxon>
        <taxon>Hypocreales</taxon>
        <taxon>Ophiocordycipitaceae</taxon>
        <taxon>Ophiocordyceps</taxon>
    </lineage>
</organism>
<accession>A0A2C5YW89</accession>
<dbReference type="EMBL" id="NJES01000541">
    <property type="protein sequence ID" value="PHH71181.1"/>
    <property type="molecule type" value="Genomic_DNA"/>
</dbReference>
<evidence type="ECO:0000256" key="2">
    <source>
        <dbReference type="ARBA" id="ARBA00022946"/>
    </source>
</evidence>
<evidence type="ECO:0000313" key="5">
    <source>
        <dbReference type="EMBL" id="PHH71181.1"/>
    </source>
</evidence>